<organism evidence="9 10">
    <name type="scientific">Limosilactobacillus pontis</name>
    <dbReference type="NCBI Taxonomy" id="35787"/>
    <lineage>
        <taxon>Bacteria</taxon>
        <taxon>Bacillati</taxon>
        <taxon>Bacillota</taxon>
        <taxon>Bacilli</taxon>
        <taxon>Lactobacillales</taxon>
        <taxon>Lactobacillaceae</taxon>
        <taxon>Limosilactobacillus</taxon>
    </lineage>
</organism>
<dbReference type="Pfam" id="PF02661">
    <property type="entry name" value="Fic"/>
    <property type="match status" value="1"/>
</dbReference>
<dbReference type="EMBL" id="PNFV01000003">
    <property type="protein sequence ID" value="PMB82922.1"/>
    <property type="molecule type" value="Genomic_DNA"/>
</dbReference>
<dbReference type="PROSITE" id="PS51459">
    <property type="entry name" value="FIDO"/>
    <property type="match status" value="1"/>
</dbReference>
<feature type="domain" description="Fido" evidence="8">
    <location>
        <begin position="55"/>
        <end position="187"/>
    </location>
</feature>
<evidence type="ECO:0000256" key="6">
    <source>
        <dbReference type="ARBA" id="ARBA00047939"/>
    </source>
</evidence>
<dbReference type="GO" id="GO:0070733">
    <property type="term" value="F:AMPylase activity"/>
    <property type="evidence" value="ECO:0007669"/>
    <property type="project" value="UniProtKB-EC"/>
</dbReference>
<comment type="catalytic activity">
    <reaction evidence="7">
        <text>L-tyrosyl-[protein] + ATP = O-(5'-adenylyl)-L-tyrosyl-[protein] + diphosphate</text>
        <dbReference type="Rhea" id="RHEA:54288"/>
        <dbReference type="Rhea" id="RHEA-COMP:10136"/>
        <dbReference type="Rhea" id="RHEA-COMP:13846"/>
        <dbReference type="ChEBI" id="CHEBI:30616"/>
        <dbReference type="ChEBI" id="CHEBI:33019"/>
        <dbReference type="ChEBI" id="CHEBI:46858"/>
        <dbReference type="ChEBI" id="CHEBI:83624"/>
        <dbReference type="EC" id="2.7.7.108"/>
    </reaction>
</comment>
<dbReference type="OrthoDB" id="9813719at2"/>
<name>A0A2J6NNL5_9LACO</name>
<dbReference type="PANTHER" id="PTHR39560">
    <property type="entry name" value="PROTEIN ADENYLYLTRANSFERASE FIC-RELATED"/>
    <property type="match status" value="1"/>
</dbReference>
<comment type="caution">
    <text evidence="9">The sequence shown here is derived from an EMBL/GenBank/DDBJ whole genome shotgun (WGS) entry which is preliminary data.</text>
</comment>
<dbReference type="PANTHER" id="PTHR39560:SF1">
    <property type="entry name" value="PROTEIN ADENYLYLTRANSFERASE FIC-RELATED"/>
    <property type="match status" value="1"/>
</dbReference>
<evidence type="ECO:0000259" key="8">
    <source>
        <dbReference type="PROSITE" id="PS51459"/>
    </source>
</evidence>
<reference evidence="9 10" key="1">
    <citation type="submission" date="2017-09" db="EMBL/GenBank/DDBJ databases">
        <title>Bacterial strain isolated from the female urinary microbiota.</title>
        <authorList>
            <person name="Thomas-White K."/>
            <person name="Kumar N."/>
            <person name="Forster S."/>
            <person name="Putonti C."/>
            <person name="Lawley T."/>
            <person name="Wolfe A.J."/>
        </authorList>
    </citation>
    <scope>NUCLEOTIDE SEQUENCE [LARGE SCALE GENOMIC DNA]</scope>
    <source>
        <strain evidence="9 10">UMB0683</strain>
    </source>
</reference>
<evidence type="ECO:0000313" key="10">
    <source>
        <dbReference type="Proteomes" id="UP000239920"/>
    </source>
</evidence>
<accession>A0A2J6NNL5</accession>
<dbReference type="InterPro" id="IPR036597">
    <property type="entry name" value="Fido-like_dom_sf"/>
</dbReference>
<keyword evidence="4" id="KW-0067">ATP-binding</keyword>
<dbReference type="Gene3D" id="1.10.3290.10">
    <property type="entry name" value="Fido-like domain"/>
    <property type="match status" value="1"/>
</dbReference>
<dbReference type="GO" id="GO:0005524">
    <property type="term" value="F:ATP binding"/>
    <property type="evidence" value="ECO:0007669"/>
    <property type="project" value="UniProtKB-KW"/>
</dbReference>
<keyword evidence="1" id="KW-0808">Transferase</keyword>
<evidence type="ECO:0000256" key="1">
    <source>
        <dbReference type="ARBA" id="ARBA00022679"/>
    </source>
</evidence>
<keyword evidence="3" id="KW-0547">Nucleotide-binding</keyword>
<sequence length="192" mass="22189">MTDQELFNRFKYPNGTMKNKRGITDAAALSQLEFQIVNANVIALLHHAAQFPQIREINQLAVVHRFLFDDLYTWAGEIRNYNLAKGGHFFQDFQTFREAAQWINSLLDKAAQCDHLPASAYAELLDNINEYHPFREGNGRSTKTFLQLLAMQHHQYINFPRRQDQLVAAFNQAEAIDYEALGRMLAVQDLDE</sequence>
<proteinExistence type="predicted"/>
<dbReference type="SUPFAM" id="SSF140931">
    <property type="entry name" value="Fic-like"/>
    <property type="match status" value="1"/>
</dbReference>
<dbReference type="RefSeq" id="WP_104688438.1">
    <property type="nucleotide sequence ID" value="NZ_JBKTHY010000001.1"/>
</dbReference>
<dbReference type="GO" id="GO:0051302">
    <property type="term" value="P:regulation of cell division"/>
    <property type="evidence" value="ECO:0007669"/>
    <property type="project" value="TreeGrafter"/>
</dbReference>
<evidence type="ECO:0000256" key="7">
    <source>
        <dbReference type="ARBA" id="ARBA00048696"/>
    </source>
</evidence>
<dbReference type="InterPro" id="IPR003812">
    <property type="entry name" value="Fido"/>
</dbReference>
<comment type="catalytic activity">
    <reaction evidence="6">
        <text>L-threonyl-[protein] + ATP = 3-O-(5'-adenylyl)-L-threonyl-[protein] + diphosphate</text>
        <dbReference type="Rhea" id="RHEA:54292"/>
        <dbReference type="Rhea" id="RHEA-COMP:11060"/>
        <dbReference type="Rhea" id="RHEA-COMP:13847"/>
        <dbReference type="ChEBI" id="CHEBI:30013"/>
        <dbReference type="ChEBI" id="CHEBI:30616"/>
        <dbReference type="ChEBI" id="CHEBI:33019"/>
        <dbReference type="ChEBI" id="CHEBI:138113"/>
        <dbReference type="EC" id="2.7.7.108"/>
    </reaction>
</comment>
<evidence type="ECO:0000256" key="5">
    <source>
        <dbReference type="ARBA" id="ARBA00034531"/>
    </source>
</evidence>
<keyword evidence="2" id="KW-0548">Nucleotidyltransferase</keyword>
<evidence type="ECO:0000256" key="4">
    <source>
        <dbReference type="ARBA" id="ARBA00022840"/>
    </source>
</evidence>
<evidence type="ECO:0000313" key="9">
    <source>
        <dbReference type="EMBL" id="PMB82922.1"/>
    </source>
</evidence>
<gene>
    <name evidence="9" type="ORF">CK797_03580</name>
</gene>
<evidence type="ECO:0000256" key="2">
    <source>
        <dbReference type="ARBA" id="ARBA00022695"/>
    </source>
</evidence>
<evidence type="ECO:0000256" key="3">
    <source>
        <dbReference type="ARBA" id="ARBA00022741"/>
    </source>
</evidence>
<dbReference type="EC" id="2.7.7.108" evidence="5"/>
<dbReference type="AlphaFoldDB" id="A0A2J6NNL5"/>
<protein>
    <recommendedName>
        <fullName evidence="5">protein adenylyltransferase</fullName>
        <ecNumber evidence="5">2.7.7.108</ecNumber>
    </recommendedName>
</protein>
<dbReference type="Proteomes" id="UP000239920">
    <property type="component" value="Unassembled WGS sequence"/>
</dbReference>